<dbReference type="Proteomes" id="UP001519460">
    <property type="component" value="Unassembled WGS sequence"/>
</dbReference>
<dbReference type="AlphaFoldDB" id="A0ABD0LQA4"/>
<reference evidence="2 3" key="1">
    <citation type="journal article" date="2023" name="Sci. Data">
        <title>Genome assembly of the Korean intertidal mud-creeper Batillaria attramentaria.</title>
        <authorList>
            <person name="Patra A.K."/>
            <person name="Ho P.T."/>
            <person name="Jun S."/>
            <person name="Lee S.J."/>
            <person name="Kim Y."/>
            <person name="Won Y.J."/>
        </authorList>
    </citation>
    <scope>NUCLEOTIDE SEQUENCE [LARGE SCALE GENOMIC DNA]</scope>
    <source>
        <strain evidence="2">Wonlab-2016</strain>
    </source>
</reference>
<name>A0ABD0LQA4_9CAEN</name>
<gene>
    <name evidence="2" type="ORF">BaRGS_00007471</name>
</gene>
<dbReference type="EMBL" id="JACVVK020000032">
    <property type="protein sequence ID" value="KAK7501346.1"/>
    <property type="molecule type" value="Genomic_DNA"/>
</dbReference>
<proteinExistence type="predicted"/>
<sequence>MCRIRSKVRRCPRYEAEITIFFYKSLSSLGMKTTHRMSQMDVEVLHVPHHTWSDRRQRKPYHSTKFPYNQVCRYGCGCRRPNRPVSGTPASWRKLQLFKPFILSTDRLIFHDWRSTPERTGGKKHQVKPSLPEAALLHRPRLINEP</sequence>
<evidence type="ECO:0000313" key="2">
    <source>
        <dbReference type="EMBL" id="KAK7501346.1"/>
    </source>
</evidence>
<accession>A0ABD0LQA4</accession>
<protein>
    <submittedName>
        <fullName evidence="2">Uncharacterized protein</fullName>
    </submittedName>
</protein>
<comment type="caution">
    <text evidence="2">The sequence shown here is derived from an EMBL/GenBank/DDBJ whole genome shotgun (WGS) entry which is preliminary data.</text>
</comment>
<evidence type="ECO:0000256" key="1">
    <source>
        <dbReference type="SAM" id="MobiDB-lite"/>
    </source>
</evidence>
<evidence type="ECO:0000313" key="3">
    <source>
        <dbReference type="Proteomes" id="UP001519460"/>
    </source>
</evidence>
<feature type="region of interest" description="Disordered" evidence="1">
    <location>
        <begin position="115"/>
        <end position="146"/>
    </location>
</feature>
<organism evidence="2 3">
    <name type="scientific">Batillaria attramentaria</name>
    <dbReference type="NCBI Taxonomy" id="370345"/>
    <lineage>
        <taxon>Eukaryota</taxon>
        <taxon>Metazoa</taxon>
        <taxon>Spiralia</taxon>
        <taxon>Lophotrochozoa</taxon>
        <taxon>Mollusca</taxon>
        <taxon>Gastropoda</taxon>
        <taxon>Caenogastropoda</taxon>
        <taxon>Sorbeoconcha</taxon>
        <taxon>Cerithioidea</taxon>
        <taxon>Batillariidae</taxon>
        <taxon>Batillaria</taxon>
    </lineage>
</organism>
<keyword evidence="3" id="KW-1185">Reference proteome</keyword>